<gene>
    <name evidence="3" type="ORF">D0T11_11485</name>
</gene>
<dbReference type="AlphaFoldDB" id="A0A418QXI7"/>
<dbReference type="EMBL" id="QYCN01000015">
    <property type="protein sequence ID" value="RIY09861.1"/>
    <property type="molecule type" value="Genomic_DNA"/>
</dbReference>
<evidence type="ECO:0000313" key="3">
    <source>
        <dbReference type="EMBL" id="RIY09861.1"/>
    </source>
</evidence>
<name>A0A418QXI7_9BACT</name>
<protein>
    <submittedName>
        <fullName evidence="3">DUF547 domain-containing protein</fullName>
    </submittedName>
</protein>
<dbReference type="InterPro" id="IPR006869">
    <property type="entry name" value="DUF547"/>
</dbReference>
<dbReference type="PANTHER" id="PTHR46361">
    <property type="entry name" value="ELECTRON CARRIER/ PROTEIN DISULFIDE OXIDOREDUCTASE"/>
    <property type="match status" value="1"/>
</dbReference>
<organism evidence="3 4">
    <name type="scientific">Hymenobacter rubripertinctus</name>
    <dbReference type="NCBI Taxonomy" id="2029981"/>
    <lineage>
        <taxon>Bacteria</taxon>
        <taxon>Pseudomonadati</taxon>
        <taxon>Bacteroidota</taxon>
        <taxon>Cytophagia</taxon>
        <taxon>Cytophagales</taxon>
        <taxon>Hymenobacteraceae</taxon>
        <taxon>Hymenobacter</taxon>
    </lineage>
</organism>
<evidence type="ECO:0000259" key="2">
    <source>
        <dbReference type="Pfam" id="PF04784"/>
    </source>
</evidence>
<accession>A0A418QXI7</accession>
<dbReference type="Pfam" id="PF04784">
    <property type="entry name" value="DUF547"/>
    <property type="match status" value="1"/>
</dbReference>
<evidence type="ECO:0000313" key="4">
    <source>
        <dbReference type="Proteomes" id="UP000284250"/>
    </source>
</evidence>
<reference evidence="3 4" key="1">
    <citation type="submission" date="2018-09" db="EMBL/GenBank/DDBJ databases">
        <authorList>
            <person name="Zeman M."/>
            <person name="Pardy F."/>
        </authorList>
    </citation>
    <scope>NUCLEOTIDE SEQUENCE [LARGE SCALE GENOMIC DNA]</scope>
    <source>
        <strain evidence="3 4">CCM 8852</strain>
    </source>
</reference>
<evidence type="ECO:0000256" key="1">
    <source>
        <dbReference type="SAM" id="MobiDB-lite"/>
    </source>
</evidence>
<sequence length="289" mass="31158">MAPAASVTPVADAADSAARPAPEPAAAATATVAPAAPAPAVAGAAKRATPATSAAAATPVPASPTAAVAAAPAAFNHGTFDRLLKKYVNGQGRVNYKGFKSEEKAFNDYLAQLSKNPPAAADSKAEQMAFWINAYNAYTIRLILDNYPLKSIKDIGEPWKKVFFSIGGEKMSLDNIEHGILRKKFNDPRIHFALVCASISCPPLRPEAYSAARLSTQLDDQARDFLNNPGKNKISAASAQLSSYFDWYKDDWNQNGQSVVKWVNKYSKTKIDANTKIGFMDYNWNLNEQ</sequence>
<comment type="caution">
    <text evidence="3">The sequence shown here is derived from an EMBL/GenBank/DDBJ whole genome shotgun (WGS) entry which is preliminary data.</text>
</comment>
<dbReference type="PANTHER" id="PTHR46361:SF3">
    <property type="entry name" value="ELECTRON CARRIER_ PROTEIN DISULFIDE OXIDOREDUCTASE"/>
    <property type="match status" value="1"/>
</dbReference>
<reference evidence="3 4" key="2">
    <citation type="submission" date="2019-01" db="EMBL/GenBank/DDBJ databases">
        <title>Hymenobacter humicola sp. nov., isolated from soils in Antarctica.</title>
        <authorList>
            <person name="Sedlacek I."/>
            <person name="Holochova P."/>
            <person name="Kralova S."/>
            <person name="Pantucek R."/>
            <person name="Stankova E."/>
            <person name="Vrbovska V."/>
            <person name="Kristofova L."/>
            <person name="Svec P."/>
            <person name="Busse H.-J."/>
        </authorList>
    </citation>
    <scope>NUCLEOTIDE SEQUENCE [LARGE SCALE GENOMIC DNA]</scope>
    <source>
        <strain evidence="3 4">CCM 8852</strain>
    </source>
</reference>
<feature type="domain" description="DUF547" evidence="2">
    <location>
        <begin position="123"/>
        <end position="226"/>
    </location>
</feature>
<proteinExistence type="predicted"/>
<keyword evidence="4" id="KW-1185">Reference proteome</keyword>
<dbReference type="Proteomes" id="UP000284250">
    <property type="component" value="Unassembled WGS sequence"/>
</dbReference>
<feature type="region of interest" description="Disordered" evidence="1">
    <location>
        <begin position="1"/>
        <end position="32"/>
    </location>
</feature>
<dbReference type="OrthoDB" id="526867at2"/>